<evidence type="ECO:0000313" key="2">
    <source>
        <dbReference type="EMBL" id="MCT4703354.1"/>
    </source>
</evidence>
<dbReference type="RefSeq" id="WP_271124090.1">
    <property type="nucleotide sequence ID" value="NZ_JALHAN010000068.1"/>
</dbReference>
<protein>
    <submittedName>
        <fullName evidence="2">Uncharacterized protein</fullName>
    </submittedName>
</protein>
<sequence length="155" mass="18260">MKKLYFATTLVIICFFVAFFMYRTHQARFFSCTAHFQANNSDTYLRAMLRFTFTGKEGTASLRGEVKDEQNKKLTLNRLLFFSFTEKNNNYKMSSVNVSKENNDRVDDAVLQKLIYVFYLEKNKSVQYNIIKQKNGDYVIYNGSLPLAYCHNNER</sequence>
<comment type="caution">
    <text evidence="2">The sequence shown here is derived from an EMBL/GenBank/DDBJ whole genome shotgun (WGS) entry which is preliminary data.</text>
</comment>
<name>A0A9X3AC85_9ENTR</name>
<accession>A0A9X3AC85</accession>
<dbReference type="Proteomes" id="UP001150641">
    <property type="component" value="Unassembled WGS sequence"/>
</dbReference>
<evidence type="ECO:0000256" key="1">
    <source>
        <dbReference type="SAM" id="Phobius"/>
    </source>
</evidence>
<reference evidence="2" key="1">
    <citation type="submission" date="2022-03" db="EMBL/GenBank/DDBJ databases">
        <title>Proposal of a novel genus Dryocolo and two novel species.</title>
        <authorList>
            <person name="Maddock D.W."/>
            <person name="Brady C.L."/>
            <person name="Denman S."/>
            <person name="Arnold D."/>
        </authorList>
    </citation>
    <scope>NUCLEOTIDE SEQUENCE</scope>
    <source>
        <strain evidence="2">H6W4</strain>
    </source>
</reference>
<gene>
    <name evidence="2" type="ORF">MUA00_16370</name>
</gene>
<feature type="transmembrane region" description="Helical" evidence="1">
    <location>
        <begin position="6"/>
        <end position="22"/>
    </location>
</feature>
<keyword evidence="1" id="KW-0812">Transmembrane</keyword>
<organism evidence="2 3">
    <name type="scientific">Dryocola boscaweniae</name>
    <dbReference type="NCBI Taxonomy" id="2925397"/>
    <lineage>
        <taxon>Bacteria</taxon>
        <taxon>Pseudomonadati</taxon>
        <taxon>Pseudomonadota</taxon>
        <taxon>Gammaproteobacteria</taxon>
        <taxon>Enterobacterales</taxon>
        <taxon>Enterobacteriaceae</taxon>
        <taxon>Dryocola</taxon>
    </lineage>
</organism>
<evidence type="ECO:0000313" key="3">
    <source>
        <dbReference type="Proteomes" id="UP001150641"/>
    </source>
</evidence>
<keyword evidence="1" id="KW-1133">Transmembrane helix</keyword>
<dbReference type="AlphaFoldDB" id="A0A9X3AC85"/>
<proteinExistence type="predicted"/>
<keyword evidence="1" id="KW-0472">Membrane</keyword>
<dbReference type="EMBL" id="JALHAP010000081">
    <property type="protein sequence ID" value="MCT4703354.1"/>
    <property type="molecule type" value="Genomic_DNA"/>
</dbReference>
<keyword evidence="3" id="KW-1185">Reference proteome</keyword>